<evidence type="ECO:0000313" key="2">
    <source>
        <dbReference type="EMBL" id="CAE8582703.1"/>
    </source>
</evidence>
<evidence type="ECO:0000313" key="4">
    <source>
        <dbReference type="Proteomes" id="UP000654075"/>
    </source>
</evidence>
<dbReference type="Proteomes" id="UP000654075">
    <property type="component" value="Unassembled WGS sequence"/>
</dbReference>
<evidence type="ECO:0000313" key="3">
    <source>
        <dbReference type="EMBL" id="CAE8694312.1"/>
    </source>
</evidence>
<name>A0A813D2W8_POLGL</name>
<sequence>MAAFFTRPVEGGQALRAFVRLEGFGRCAEITLDVSAGKGLAMLDATWSLVAPHASPAVAPSILAFTSELDQMKAAATAAETAVKTLQLPKPPPPSGPAGVGIGRRKLPAMTSPSCQRERLVIEQPRVVVRNLCPDCQERAMKCPSCQDRMPVPPAPQPPTAPPGHVFKRPFHKTQSSSDVASAGQMSSPSSSPKQSEEDKNSSFGAEKVEVSSNSQFSPGAAISSIRQRIMQHRQCAVLALAELPEIQSQRSSGSSVSSCSSASSCSSLSSEDSCIGCLVDGEPRSPEIAPNSRTLASAEGNNNNAFNKKKNNNSLRCDQEEL</sequence>
<feature type="region of interest" description="Disordered" evidence="1">
    <location>
        <begin position="286"/>
        <end position="323"/>
    </location>
</feature>
<proteinExistence type="predicted"/>
<reference evidence="2" key="1">
    <citation type="submission" date="2021-02" db="EMBL/GenBank/DDBJ databases">
        <authorList>
            <person name="Dougan E. K."/>
            <person name="Rhodes N."/>
            <person name="Thang M."/>
            <person name="Chan C."/>
        </authorList>
    </citation>
    <scope>NUCLEOTIDE SEQUENCE</scope>
</reference>
<accession>A0A813D2W8</accession>
<gene>
    <name evidence="2" type="ORF">PGLA1383_LOCUS1696</name>
    <name evidence="3" type="ORF">PGLA2088_LOCUS28791</name>
</gene>
<dbReference type="EMBL" id="CAJNNV010000461">
    <property type="protein sequence ID" value="CAE8582703.1"/>
    <property type="molecule type" value="Genomic_DNA"/>
</dbReference>
<feature type="region of interest" description="Disordered" evidence="1">
    <location>
        <begin position="248"/>
        <end position="274"/>
    </location>
</feature>
<protein>
    <submittedName>
        <fullName evidence="2">Uncharacterized protein</fullName>
    </submittedName>
</protein>
<dbReference type="AlphaFoldDB" id="A0A813D2W8"/>
<feature type="compositionally biased region" description="Pro residues" evidence="1">
    <location>
        <begin position="151"/>
        <end position="162"/>
    </location>
</feature>
<organism evidence="2 4">
    <name type="scientific">Polarella glacialis</name>
    <name type="common">Dinoflagellate</name>
    <dbReference type="NCBI Taxonomy" id="89957"/>
    <lineage>
        <taxon>Eukaryota</taxon>
        <taxon>Sar</taxon>
        <taxon>Alveolata</taxon>
        <taxon>Dinophyceae</taxon>
        <taxon>Suessiales</taxon>
        <taxon>Suessiaceae</taxon>
        <taxon>Polarella</taxon>
    </lineage>
</organism>
<evidence type="ECO:0000256" key="1">
    <source>
        <dbReference type="SAM" id="MobiDB-lite"/>
    </source>
</evidence>
<comment type="caution">
    <text evidence="2">The sequence shown here is derived from an EMBL/GenBank/DDBJ whole genome shotgun (WGS) entry which is preliminary data.</text>
</comment>
<feature type="region of interest" description="Disordered" evidence="1">
    <location>
        <begin position="144"/>
        <end position="218"/>
    </location>
</feature>
<keyword evidence="4" id="KW-1185">Reference proteome</keyword>
<dbReference type="Proteomes" id="UP000626109">
    <property type="component" value="Unassembled WGS sequence"/>
</dbReference>
<feature type="compositionally biased region" description="Polar residues" evidence="1">
    <location>
        <begin position="173"/>
        <end position="186"/>
    </location>
</feature>
<feature type="compositionally biased region" description="Low complexity" evidence="1">
    <location>
        <begin position="249"/>
        <end position="274"/>
    </location>
</feature>
<dbReference type="EMBL" id="CAJNNW010028027">
    <property type="protein sequence ID" value="CAE8694312.1"/>
    <property type="molecule type" value="Genomic_DNA"/>
</dbReference>